<dbReference type="InterPro" id="IPR010929">
    <property type="entry name" value="PDR_CDR_ABC"/>
</dbReference>
<dbReference type="GO" id="GO:0140359">
    <property type="term" value="F:ABC-type transporter activity"/>
    <property type="evidence" value="ECO:0007669"/>
    <property type="project" value="InterPro"/>
</dbReference>
<comment type="similarity">
    <text evidence="2">Belongs to the ABC transporter superfamily. ABCG family. PDR (TC 3.A.1.205) subfamily.</text>
</comment>
<dbReference type="Pfam" id="PF06422">
    <property type="entry name" value="PDR_CDR"/>
    <property type="match status" value="1"/>
</dbReference>
<feature type="transmembrane region" description="Helical" evidence="8">
    <location>
        <begin position="883"/>
        <end position="907"/>
    </location>
</feature>
<dbReference type="OrthoDB" id="245989at2759"/>
<evidence type="ECO:0000259" key="11">
    <source>
        <dbReference type="Pfam" id="PF06422"/>
    </source>
</evidence>
<dbReference type="AlphaFoldDB" id="A0A8J2MYQ8"/>
<proteinExistence type="inferred from homology"/>
<dbReference type="GO" id="GO:0005524">
    <property type="term" value="F:ATP binding"/>
    <property type="evidence" value="ECO:0007669"/>
    <property type="project" value="InterPro"/>
</dbReference>
<feature type="transmembrane region" description="Helical" evidence="8">
    <location>
        <begin position="808"/>
        <end position="829"/>
    </location>
</feature>
<sequence>MNRDIEKVAHERNSQHATLPHSPPSPSRPVSYTAQVSHERTSDAFTPQLGSNRDPKSPTFDARAWAKDFTRLKDLDPNSAPPTGAQFQESTGNILLAIAERLARLVGRSSRHGRRVDILRDFEGVIEKGEMLLVLGPPGSGCSTFLKTLSSQTADVEIGSDTYINYRGINTELIRTTFRADILYNAELDNHLAHLSVGETLEFASRAHSVRHIPEGCSRRQFDLMNRDAMMSIFGLTHAVDTRVGDDVIRGPGFEHSVPRTPIDFVHRWSESRQRLNLIREVAAYEKNHPSQERLAEYQQSRRLEQARLQRTGSPYTISYTQQVNLTFWRAWRRLLADPGFTIASLLFNLIMALILGSMFYNLKEDTTSFYYRGGIIFFSLMFNAFASQLEVLTIYAERPVVEKQNRYALYHQSTQAIASYLCDLPYKIANMLVFNILVYFMSHLRREAGAFFFFCLVTFLATLVQSAIFRTLASITRTSDQAMIPSAVLGLGLMIYTGFTMPTAYMPGWSRWMAYINPLAYSFEALMANEFHNRMFECAFMVPQGPGYEDLPPTSQICSVVGAEPGSSLVDGDRYINLAFAYTDTNRWRNVGVLCAFMVFFFATYLFAAEYAKPPRTRGEVLIFRRGKMPSTISSGEMSLRTQDPEAQTQEDGGQPIIAEKREPSAEDGAHTSDRLSAGTSVFHWEDLCYDIKVKDLGPDSSTLINYFERNGAPKIDIDANPAEWMLEAIKTPQDGSEGIEWHQTWRESPEYRSVKEELMRLRGLASIQIPADSKFDQKSPEFVSSFYIQFREVMIRSAKHFWRSPVYLWSKTILVALSSLYLGFSYSANNSIQGLQNQLWAIFMFLVLFININEQIMPTFVVQRNLFEARERPSKIYRWNVFVLSNIIIELFWNSLMAVIMYFCWYYPVGFVQNTVPEDQTIRSFLVFLFLWAYLLLTSTFAHLAITWIDLPEVAGVLTSLLWMLCILFCGIGVPPIDLPAFWMFMYRASPATYLVGGLMSTAVANTDVVCADYELVHLSPPAGSNITCGEFLGPFVDTAGGRVLTPGALDRCSYCPLATTNDFLARFGLSYDTRWRDFGIVWVYILFNIAAALGLYWVVRVPKSKRSRVKIGSS</sequence>
<evidence type="ECO:0000256" key="3">
    <source>
        <dbReference type="ARBA" id="ARBA00022448"/>
    </source>
</evidence>
<feature type="transmembrane region" description="Helical" evidence="8">
    <location>
        <begin position="927"/>
        <end position="951"/>
    </location>
</feature>
<name>A0A8J2MYQ8_9PLEO</name>
<feature type="region of interest" description="Disordered" evidence="7">
    <location>
        <begin position="634"/>
        <end position="658"/>
    </location>
</feature>
<keyword evidence="3" id="KW-0813">Transport</keyword>
<dbReference type="Pfam" id="PF00005">
    <property type="entry name" value="ABC_tran"/>
    <property type="match status" value="1"/>
</dbReference>
<feature type="region of interest" description="Disordered" evidence="7">
    <location>
        <begin position="1"/>
        <end position="60"/>
    </location>
</feature>
<dbReference type="InterPro" id="IPR013525">
    <property type="entry name" value="ABC2_TM"/>
</dbReference>
<feature type="domain" description="CDR ABC transporter" evidence="11">
    <location>
        <begin position="543"/>
        <end position="632"/>
    </location>
</feature>
<organism evidence="12 13">
    <name type="scientific">Alternaria atra</name>
    <dbReference type="NCBI Taxonomy" id="119953"/>
    <lineage>
        <taxon>Eukaryota</taxon>
        <taxon>Fungi</taxon>
        <taxon>Dikarya</taxon>
        <taxon>Ascomycota</taxon>
        <taxon>Pezizomycotina</taxon>
        <taxon>Dothideomycetes</taxon>
        <taxon>Pleosporomycetidae</taxon>
        <taxon>Pleosporales</taxon>
        <taxon>Pleosporineae</taxon>
        <taxon>Pleosporaceae</taxon>
        <taxon>Alternaria</taxon>
        <taxon>Alternaria sect. Ulocladioides</taxon>
    </lineage>
</organism>
<feature type="domain" description="ABC-2 type transporter transmembrane" evidence="10">
    <location>
        <begin position="791"/>
        <end position="1004"/>
    </location>
</feature>
<dbReference type="RefSeq" id="XP_043165837.1">
    <property type="nucleotide sequence ID" value="XM_043309902.1"/>
</dbReference>
<evidence type="ECO:0000256" key="8">
    <source>
        <dbReference type="SAM" id="Phobius"/>
    </source>
</evidence>
<accession>A0A8J2MYQ8</accession>
<evidence type="ECO:0000256" key="1">
    <source>
        <dbReference type="ARBA" id="ARBA00004141"/>
    </source>
</evidence>
<evidence type="ECO:0000259" key="9">
    <source>
        <dbReference type="Pfam" id="PF00005"/>
    </source>
</evidence>
<evidence type="ECO:0000259" key="10">
    <source>
        <dbReference type="Pfam" id="PF01061"/>
    </source>
</evidence>
<keyword evidence="13" id="KW-1185">Reference proteome</keyword>
<dbReference type="GO" id="GO:0016887">
    <property type="term" value="F:ATP hydrolysis activity"/>
    <property type="evidence" value="ECO:0007669"/>
    <property type="project" value="InterPro"/>
</dbReference>
<keyword evidence="6 8" id="KW-0472">Membrane</keyword>
<feature type="domain" description="ABC transporter" evidence="9">
    <location>
        <begin position="120"/>
        <end position="244"/>
    </location>
</feature>
<feature type="transmembrane region" description="Helical" evidence="8">
    <location>
        <begin position="449"/>
        <end position="473"/>
    </location>
</feature>
<reference evidence="12" key="1">
    <citation type="submission" date="2021-05" db="EMBL/GenBank/DDBJ databases">
        <authorList>
            <person name="Stam R."/>
        </authorList>
    </citation>
    <scope>NUCLEOTIDE SEQUENCE</scope>
    <source>
        <strain evidence="12">CS162</strain>
    </source>
</reference>
<feature type="transmembrane region" description="Helical" evidence="8">
    <location>
        <begin position="1082"/>
        <end position="1102"/>
    </location>
</feature>
<feature type="transmembrane region" description="Helical" evidence="8">
    <location>
        <begin position="589"/>
        <end position="609"/>
    </location>
</feature>
<dbReference type="GeneID" id="67013727"/>
<evidence type="ECO:0000256" key="5">
    <source>
        <dbReference type="ARBA" id="ARBA00022989"/>
    </source>
</evidence>
<keyword evidence="5 8" id="KW-1133">Transmembrane helix</keyword>
<feature type="transmembrane region" description="Helical" evidence="8">
    <location>
        <begin position="963"/>
        <end position="987"/>
    </location>
</feature>
<evidence type="ECO:0000256" key="7">
    <source>
        <dbReference type="SAM" id="MobiDB-lite"/>
    </source>
</evidence>
<gene>
    <name evidence="12" type="ORF">ALTATR162_LOCUS2298</name>
</gene>
<feature type="transmembrane region" description="Helical" evidence="8">
    <location>
        <begin position="340"/>
        <end position="363"/>
    </location>
</feature>
<evidence type="ECO:0000313" key="12">
    <source>
        <dbReference type="EMBL" id="CAG5149103.1"/>
    </source>
</evidence>
<evidence type="ECO:0000256" key="4">
    <source>
        <dbReference type="ARBA" id="ARBA00022692"/>
    </source>
</evidence>
<protein>
    <submittedName>
        <fullName evidence="12">Uncharacterized protein</fullName>
    </submittedName>
</protein>
<dbReference type="EMBL" id="CAJRGZ010000015">
    <property type="protein sequence ID" value="CAG5149103.1"/>
    <property type="molecule type" value="Genomic_DNA"/>
</dbReference>
<dbReference type="Proteomes" id="UP000676310">
    <property type="component" value="Unassembled WGS sequence"/>
</dbReference>
<dbReference type="InterPro" id="IPR027417">
    <property type="entry name" value="P-loop_NTPase"/>
</dbReference>
<dbReference type="GO" id="GO:0016020">
    <property type="term" value="C:membrane"/>
    <property type="evidence" value="ECO:0007669"/>
    <property type="project" value="UniProtKB-SubCell"/>
</dbReference>
<feature type="domain" description="ABC-2 type transporter transmembrane" evidence="10">
    <location>
        <begin position="322"/>
        <end position="532"/>
    </location>
</feature>
<evidence type="ECO:0000313" key="13">
    <source>
        <dbReference type="Proteomes" id="UP000676310"/>
    </source>
</evidence>
<dbReference type="Pfam" id="PF01061">
    <property type="entry name" value="ABC2_membrane"/>
    <property type="match status" value="2"/>
</dbReference>
<feature type="transmembrane region" description="Helical" evidence="8">
    <location>
        <begin position="375"/>
        <end position="397"/>
    </location>
</feature>
<evidence type="ECO:0000256" key="2">
    <source>
        <dbReference type="ARBA" id="ARBA00006012"/>
    </source>
</evidence>
<feature type="transmembrane region" description="Helical" evidence="8">
    <location>
        <begin position="841"/>
        <end position="863"/>
    </location>
</feature>
<dbReference type="Gene3D" id="3.40.50.300">
    <property type="entry name" value="P-loop containing nucleotide triphosphate hydrolases"/>
    <property type="match status" value="1"/>
</dbReference>
<comment type="caution">
    <text evidence="12">The sequence shown here is derived from an EMBL/GenBank/DDBJ whole genome shotgun (WGS) entry which is preliminary data.</text>
</comment>
<dbReference type="InterPro" id="IPR003439">
    <property type="entry name" value="ABC_transporter-like_ATP-bd"/>
</dbReference>
<dbReference type="SUPFAM" id="SSF52540">
    <property type="entry name" value="P-loop containing nucleoside triphosphate hydrolases"/>
    <property type="match status" value="1"/>
</dbReference>
<feature type="transmembrane region" description="Helical" evidence="8">
    <location>
        <begin position="418"/>
        <end position="443"/>
    </location>
</feature>
<evidence type="ECO:0000256" key="6">
    <source>
        <dbReference type="ARBA" id="ARBA00023136"/>
    </source>
</evidence>
<keyword evidence="4 8" id="KW-0812">Transmembrane</keyword>
<dbReference type="PANTHER" id="PTHR19241">
    <property type="entry name" value="ATP-BINDING CASSETTE TRANSPORTER"/>
    <property type="match status" value="1"/>
</dbReference>
<feature type="compositionally biased region" description="Basic and acidic residues" evidence="7">
    <location>
        <begin position="1"/>
        <end position="14"/>
    </location>
</feature>
<feature type="transmembrane region" description="Helical" evidence="8">
    <location>
        <begin position="485"/>
        <end position="506"/>
    </location>
</feature>
<comment type="subcellular location">
    <subcellularLocation>
        <location evidence="1">Membrane</location>
        <topology evidence="1">Multi-pass membrane protein</topology>
    </subcellularLocation>
</comment>
<feature type="compositionally biased region" description="Polar residues" evidence="7">
    <location>
        <begin position="634"/>
        <end position="653"/>
    </location>
</feature>